<organism evidence="1 2">
    <name type="scientific">Paenibacillus mesotrionivorans</name>
    <dbReference type="NCBI Taxonomy" id="3160968"/>
    <lineage>
        <taxon>Bacteria</taxon>
        <taxon>Bacillati</taxon>
        <taxon>Bacillota</taxon>
        <taxon>Bacilli</taxon>
        <taxon>Bacillales</taxon>
        <taxon>Paenibacillaceae</taxon>
        <taxon>Paenibacillus</taxon>
    </lineage>
</organism>
<dbReference type="EMBL" id="JBJURJ010000007">
    <property type="protein sequence ID" value="MFM9329208.1"/>
    <property type="molecule type" value="Genomic_DNA"/>
</dbReference>
<reference evidence="1" key="1">
    <citation type="submission" date="2024-12" db="EMBL/GenBank/DDBJ databases">
        <authorList>
            <person name="Wu N."/>
        </authorList>
    </citation>
    <scope>NUCLEOTIDE SEQUENCE</scope>
    <source>
        <strain evidence="1">P15</strain>
    </source>
</reference>
<comment type="caution">
    <text evidence="1">The sequence shown here is derived from an EMBL/GenBank/DDBJ whole genome shotgun (WGS) entry which is preliminary data.</text>
</comment>
<name>A0ACC7NWT3_9BACL</name>
<dbReference type="Proteomes" id="UP001631969">
    <property type="component" value="Unassembled WGS sequence"/>
</dbReference>
<gene>
    <name evidence="1" type="ORF">ACI1P1_13005</name>
</gene>
<evidence type="ECO:0000313" key="2">
    <source>
        <dbReference type="Proteomes" id="UP001631969"/>
    </source>
</evidence>
<proteinExistence type="predicted"/>
<protein>
    <submittedName>
        <fullName evidence="1">Amidohydrolase family protein</fullName>
    </submittedName>
</protein>
<evidence type="ECO:0000313" key="1">
    <source>
        <dbReference type="EMBL" id="MFM9329208.1"/>
    </source>
</evidence>
<accession>A0ACC7NWT3</accession>
<sequence>MLHSAKGRVLTVLALLLILTGIGLWLAEKTRGRNLPADNGISASIHPTTGNGAAAVSPSTGKKSLSQLVEEYGSLGLTDVHNHGASGSYEAMLGVWPRLKVSRVVLFGDVSEPSAVRTDAVAWEAYQAHPEQIIPFFSGFDLHSPDSLNTVRDNLEKGYMGLGEIAAASTYSPVVSKVLWKADHPMDGYLPQIYALCAEYRAPILLHIDPTSGRPVEKLEEALRLYPDTAFIFGHINAYNSPEAIESLMEKHTNLYADFFAGFTAFNPESSNKLEDFLPLIRKFPDRVLLSTDSGYGLPYGETTAIEAMYRVLDLLKDEPQLVQKLAHDNFDALIRQVPATKKQLKDLETKGIRPAADKALTKLEAGKLLADNK</sequence>
<keyword evidence="2" id="KW-1185">Reference proteome</keyword>